<evidence type="ECO:0000313" key="2">
    <source>
        <dbReference type="EMBL" id="GAA4403161.1"/>
    </source>
</evidence>
<proteinExistence type="predicted"/>
<sequence length="538" mass="58367">MRLTLARGAEGDDRVLRMPPSVAIHCAHTLSGVTSDGRRGATVAYGVLAGLVVMGATVATLHGEWVSDSWIHLAAIHEMSRDFWSPVEPLVGENVPFPYFSPWTAVGALAVRALSVAPQNVLAVFGIVSPLLLVHALFRLTRAVSPAPWAPVAVLAAFLTVWGSKVFFWSGFLSLTTLVVGSSWPSVLATALWFYLWASVWTSTRMTRGLVAALVIIPGLLLLIHPFTFISAATACAVTVLLRWPRRRWLGGTLAALASVGLAALWPWTSLLDLLSNPRGFDAFHTFFYRDIFAKFGLLLLTVPAVALRLWRRRSDALAWSAIAGVGIWVAGGLLDVESLGRVLPLATTAATMALGIGAAEAFHREGATPAESARRDRALLPRVALVSTWILAVGLGSLTQANAWSRVTFDEEARRNPDDGNHVVAPYPDVDTLWSRIPQGAVVIAQDWRVARQLPARGLFTVAPQWPSPGVEDAVERSEDQAAILNARSSPEVRDELLTRYGVAWIVWPTAKKLPAWLSGLGVPVDREHGQMLYELH</sequence>
<protein>
    <recommendedName>
        <fullName evidence="4">Glycosyltransferase RgtA/B/C/D-like domain-containing protein</fullName>
    </recommendedName>
</protein>
<feature type="transmembrane region" description="Helical" evidence="1">
    <location>
        <begin position="318"/>
        <end position="337"/>
    </location>
</feature>
<name>A0ABP8KBP1_9MICO</name>
<feature type="transmembrane region" description="Helical" evidence="1">
    <location>
        <begin position="249"/>
        <end position="268"/>
    </location>
</feature>
<keyword evidence="3" id="KW-1185">Reference proteome</keyword>
<feature type="transmembrane region" description="Helical" evidence="1">
    <location>
        <begin position="43"/>
        <end position="63"/>
    </location>
</feature>
<feature type="transmembrane region" description="Helical" evidence="1">
    <location>
        <begin position="210"/>
        <end position="242"/>
    </location>
</feature>
<keyword evidence="1" id="KW-0812">Transmembrane</keyword>
<dbReference type="EMBL" id="BAABGM010000010">
    <property type="protein sequence ID" value="GAA4403161.1"/>
    <property type="molecule type" value="Genomic_DNA"/>
</dbReference>
<feature type="transmembrane region" description="Helical" evidence="1">
    <location>
        <begin position="288"/>
        <end position="311"/>
    </location>
</feature>
<feature type="transmembrane region" description="Helical" evidence="1">
    <location>
        <begin position="150"/>
        <end position="168"/>
    </location>
</feature>
<comment type="caution">
    <text evidence="2">The sequence shown here is derived from an EMBL/GenBank/DDBJ whole genome shotgun (WGS) entry which is preliminary data.</text>
</comment>
<feature type="transmembrane region" description="Helical" evidence="1">
    <location>
        <begin position="384"/>
        <end position="405"/>
    </location>
</feature>
<evidence type="ECO:0000256" key="1">
    <source>
        <dbReference type="SAM" id="Phobius"/>
    </source>
</evidence>
<evidence type="ECO:0000313" key="3">
    <source>
        <dbReference type="Proteomes" id="UP001500945"/>
    </source>
</evidence>
<gene>
    <name evidence="2" type="ORF">GCM10023168_14390</name>
</gene>
<keyword evidence="1" id="KW-0472">Membrane</keyword>
<feature type="transmembrane region" description="Helical" evidence="1">
    <location>
        <begin position="343"/>
        <end position="363"/>
    </location>
</feature>
<accession>A0ABP8KBP1</accession>
<evidence type="ECO:0008006" key="4">
    <source>
        <dbReference type="Google" id="ProtNLM"/>
    </source>
</evidence>
<keyword evidence="1" id="KW-1133">Transmembrane helix</keyword>
<reference evidence="3" key="1">
    <citation type="journal article" date="2019" name="Int. J. Syst. Evol. Microbiol.">
        <title>The Global Catalogue of Microorganisms (GCM) 10K type strain sequencing project: providing services to taxonomists for standard genome sequencing and annotation.</title>
        <authorList>
            <consortium name="The Broad Institute Genomics Platform"/>
            <consortium name="The Broad Institute Genome Sequencing Center for Infectious Disease"/>
            <person name="Wu L."/>
            <person name="Ma J."/>
        </authorList>
    </citation>
    <scope>NUCLEOTIDE SEQUENCE [LARGE SCALE GENOMIC DNA]</scope>
    <source>
        <strain evidence="3">JCM 17809</strain>
    </source>
</reference>
<feature type="transmembrane region" description="Helical" evidence="1">
    <location>
        <begin position="175"/>
        <end position="198"/>
    </location>
</feature>
<feature type="transmembrane region" description="Helical" evidence="1">
    <location>
        <begin position="97"/>
        <end position="114"/>
    </location>
</feature>
<organism evidence="2 3">
    <name type="scientific">Fodinibacter luteus</name>
    <dbReference type="NCBI Taxonomy" id="552064"/>
    <lineage>
        <taxon>Bacteria</taxon>
        <taxon>Bacillati</taxon>
        <taxon>Actinomycetota</taxon>
        <taxon>Actinomycetes</taxon>
        <taxon>Micrococcales</taxon>
        <taxon>Intrasporangiaceae</taxon>
        <taxon>Fodinibacter (ex Wang et al. 2009)</taxon>
    </lineage>
</organism>
<dbReference type="Proteomes" id="UP001500945">
    <property type="component" value="Unassembled WGS sequence"/>
</dbReference>
<feature type="transmembrane region" description="Helical" evidence="1">
    <location>
        <begin position="121"/>
        <end position="138"/>
    </location>
</feature>